<organism evidence="3 4">
    <name type="scientific">Streblomastix strix</name>
    <dbReference type="NCBI Taxonomy" id="222440"/>
    <lineage>
        <taxon>Eukaryota</taxon>
        <taxon>Metamonada</taxon>
        <taxon>Preaxostyla</taxon>
        <taxon>Oxymonadida</taxon>
        <taxon>Streblomastigidae</taxon>
        <taxon>Streblomastix</taxon>
    </lineage>
</organism>
<evidence type="ECO:0000256" key="2">
    <source>
        <dbReference type="SAM" id="Phobius"/>
    </source>
</evidence>
<proteinExistence type="predicted"/>
<keyword evidence="2" id="KW-0812">Transmembrane</keyword>
<protein>
    <submittedName>
        <fullName evidence="3">Uncharacterized protein</fullName>
    </submittedName>
</protein>
<evidence type="ECO:0000256" key="1">
    <source>
        <dbReference type="SAM" id="MobiDB-lite"/>
    </source>
</evidence>
<feature type="transmembrane region" description="Helical" evidence="2">
    <location>
        <begin position="201"/>
        <end position="219"/>
    </location>
</feature>
<dbReference type="Proteomes" id="UP000324800">
    <property type="component" value="Unassembled WGS sequence"/>
</dbReference>
<sequence length="425" mass="48757">MQSLLVNLPENILAGELWREACLMEVDELRTLKSTDEAELLKFGVSPLGWQHTLRTHWDAARAKETGNLPKKLRYQLKNKFNMHKTIKIILHIMFIGCLIASIILLPFAVSGRDTALEKEKADNLVFFFSRGFTITFLVFFIALMIHRILMHHVIGKYTTKDTYNSINSNKPINYNKLIRDLKRKKDEDAISHDKRQIRRLNGLYTCFFFANLILSMWADIPLLFGGSAGANSVQGQFMDEMDLFNSKNESEQQEEEEQEQEEQTPDPIDTDVDTDPTEIKPTKWNIKIVSGSSPFLILAIIAALGVVALLIVEVIISIKLFDVQELNENGSECGFFCFAPPYLCLSQDEEEDRDRIEAEINEMNMNQVREVVIGQLNSNTGNSGDVIYNSFDWKYTAQQILALQEEEKDLEIENVEQVGKQWKY</sequence>
<dbReference type="EMBL" id="SNRW01002768">
    <property type="protein sequence ID" value="KAA6391756.1"/>
    <property type="molecule type" value="Genomic_DNA"/>
</dbReference>
<comment type="caution">
    <text evidence="3">The sequence shown here is derived from an EMBL/GenBank/DDBJ whole genome shotgun (WGS) entry which is preliminary data.</text>
</comment>
<evidence type="ECO:0000313" key="3">
    <source>
        <dbReference type="EMBL" id="KAA6391756.1"/>
    </source>
</evidence>
<keyword evidence="2" id="KW-0472">Membrane</keyword>
<feature type="transmembrane region" description="Helical" evidence="2">
    <location>
        <begin position="89"/>
        <end position="110"/>
    </location>
</feature>
<feature type="compositionally biased region" description="Acidic residues" evidence="1">
    <location>
        <begin position="252"/>
        <end position="277"/>
    </location>
</feature>
<feature type="transmembrane region" description="Helical" evidence="2">
    <location>
        <begin position="296"/>
        <end position="317"/>
    </location>
</feature>
<feature type="region of interest" description="Disordered" evidence="1">
    <location>
        <begin position="247"/>
        <end position="278"/>
    </location>
</feature>
<feature type="transmembrane region" description="Helical" evidence="2">
    <location>
        <begin position="125"/>
        <end position="146"/>
    </location>
</feature>
<gene>
    <name evidence="3" type="ORF">EZS28_012716</name>
</gene>
<dbReference type="AlphaFoldDB" id="A0A5J4WAS3"/>
<keyword evidence="2" id="KW-1133">Transmembrane helix</keyword>
<accession>A0A5J4WAS3</accession>
<name>A0A5J4WAS3_9EUKA</name>
<reference evidence="3 4" key="1">
    <citation type="submission" date="2019-03" db="EMBL/GenBank/DDBJ databases">
        <title>Single cell metagenomics reveals metabolic interactions within the superorganism composed of flagellate Streblomastix strix and complex community of Bacteroidetes bacteria on its surface.</title>
        <authorList>
            <person name="Treitli S.C."/>
            <person name="Kolisko M."/>
            <person name="Husnik F."/>
            <person name="Keeling P."/>
            <person name="Hampl V."/>
        </authorList>
    </citation>
    <scope>NUCLEOTIDE SEQUENCE [LARGE SCALE GENOMIC DNA]</scope>
    <source>
        <strain evidence="3">ST1C</strain>
    </source>
</reference>
<evidence type="ECO:0000313" key="4">
    <source>
        <dbReference type="Proteomes" id="UP000324800"/>
    </source>
</evidence>